<keyword evidence="20" id="KW-1185">Reference proteome</keyword>
<dbReference type="Gene3D" id="3.20.20.10">
    <property type="entry name" value="Alanine racemase"/>
    <property type="match status" value="1"/>
</dbReference>
<dbReference type="PANTHER" id="PTHR43295:SF9">
    <property type="entry name" value="BIOSYNTHETIC ARGININE DECARBOXYLASE"/>
    <property type="match status" value="1"/>
</dbReference>
<proteinExistence type="inferred from homology"/>
<keyword evidence="8" id="KW-0460">Magnesium</keyword>
<feature type="modified residue" description="N6-(pyridoxal phosphate)lysine" evidence="14">
    <location>
        <position position="105"/>
    </location>
</feature>
<feature type="active site" description="Proton donor" evidence="15">
    <location>
        <position position="508"/>
    </location>
</feature>
<feature type="domain" description="Arginine decarboxylase helical bundle" evidence="17">
    <location>
        <begin position="375"/>
        <end position="455"/>
    </location>
</feature>
<evidence type="ECO:0000256" key="12">
    <source>
        <dbReference type="ARBA" id="ARBA00023239"/>
    </source>
</evidence>
<evidence type="ECO:0000256" key="5">
    <source>
        <dbReference type="ARBA" id="ARBA00012426"/>
    </source>
</evidence>
<organism evidence="19 20">
    <name type="scientific">Colwellia chukchiensis</name>
    <dbReference type="NCBI Taxonomy" id="641665"/>
    <lineage>
        <taxon>Bacteria</taxon>
        <taxon>Pseudomonadati</taxon>
        <taxon>Pseudomonadota</taxon>
        <taxon>Gammaproteobacteria</taxon>
        <taxon>Alteromonadales</taxon>
        <taxon>Colwelliaceae</taxon>
        <taxon>Colwellia</taxon>
    </lineage>
</organism>
<evidence type="ECO:0000256" key="2">
    <source>
        <dbReference type="ARBA" id="ARBA00001946"/>
    </source>
</evidence>
<dbReference type="InterPro" id="IPR009006">
    <property type="entry name" value="Ala_racemase/Decarboxylase_C"/>
</dbReference>
<dbReference type="InterPro" id="IPR041128">
    <property type="entry name" value="Arg_decarbox_C"/>
</dbReference>
<dbReference type="PRINTS" id="PR01179">
    <property type="entry name" value="ODADCRBXLASE"/>
</dbReference>
<dbReference type="InterPro" id="IPR022653">
    <property type="entry name" value="De-COase2_pyr-phos_BS"/>
</dbReference>
<evidence type="ECO:0000256" key="14">
    <source>
        <dbReference type="PIRSR" id="PIRSR001336-50"/>
    </source>
</evidence>
<dbReference type="Gene3D" id="1.20.58.930">
    <property type="match status" value="1"/>
</dbReference>
<dbReference type="OrthoDB" id="9802658at2"/>
<evidence type="ECO:0000256" key="15">
    <source>
        <dbReference type="PIRSR" id="PIRSR600183-50"/>
    </source>
</evidence>
<feature type="domain" description="Orn/DAP/Arg decarboxylase 2 N-terminal" evidence="16">
    <location>
        <begin position="95"/>
        <end position="347"/>
    </location>
</feature>
<dbReference type="Gene3D" id="2.40.37.10">
    <property type="entry name" value="Lyase, Ornithine Decarboxylase, Chain A, domain 1"/>
    <property type="match status" value="1"/>
</dbReference>
<feature type="domain" description="Arginine decarboxylase C-terminal helical" evidence="18">
    <location>
        <begin position="588"/>
        <end position="641"/>
    </location>
</feature>
<dbReference type="STRING" id="641665.GCA_002104455_00751"/>
<dbReference type="PRINTS" id="PR01180">
    <property type="entry name" value="ARGDCRBXLASE"/>
</dbReference>
<dbReference type="EMBL" id="FOBI01000009">
    <property type="protein sequence ID" value="SEL32762.1"/>
    <property type="molecule type" value="Genomic_DNA"/>
</dbReference>
<keyword evidence="11" id="KW-0620">Polyamine biosynthesis</keyword>
<dbReference type="GO" id="GO:0046872">
    <property type="term" value="F:metal ion binding"/>
    <property type="evidence" value="ECO:0007669"/>
    <property type="project" value="UniProtKB-KW"/>
</dbReference>
<dbReference type="InterPro" id="IPR040634">
    <property type="entry name" value="Arg_decarb_HB"/>
</dbReference>
<comment type="function">
    <text evidence="3">Catalyzes the biosynthesis of agmatine from arginine.</text>
</comment>
<dbReference type="PIRSF" id="PIRSF001336">
    <property type="entry name" value="Arg_decrbxlase"/>
    <property type="match status" value="1"/>
</dbReference>
<comment type="cofactor">
    <cofactor evidence="2">
        <name>Mg(2+)</name>
        <dbReference type="ChEBI" id="CHEBI:18420"/>
    </cofactor>
</comment>
<evidence type="ECO:0000256" key="3">
    <source>
        <dbReference type="ARBA" id="ARBA00002257"/>
    </source>
</evidence>
<evidence type="ECO:0000256" key="7">
    <source>
        <dbReference type="ARBA" id="ARBA00022793"/>
    </source>
</evidence>
<evidence type="ECO:0000256" key="10">
    <source>
        <dbReference type="ARBA" id="ARBA00023066"/>
    </source>
</evidence>
<dbReference type="Proteomes" id="UP000199297">
    <property type="component" value="Unassembled WGS sequence"/>
</dbReference>
<dbReference type="InterPro" id="IPR000183">
    <property type="entry name" value="Orn/DAP/Arg_de-COase"/>
</dbReference>
<dbReference type="CDD" id="cd06830">
    <property type="entry name" value="PLPDE_III_ADC"/>
    <property type="match status" value="1"/>
</dbReference>
<keyword evidence="6" id="KW-0479">Metal-binding</keyword>
<reference evidence="20" key="1">
    <citation type="submission" date="2016-10" db="EMBL/GenBank/DDBJ databases">
        <authorList>
            <person name="Varghese N."/>
            <person name="Submissions S."/>
        </authorList>
    </citation>
    <scope>NUCLEOTIDE SEQUENCE [LARGE SCALE GENOMIC DNA]</scope>
    <source>
        <strain evidence="20">CGMCC 1.9127</strain>
    </source>
</reference>
<dbReference type="EC" id="4.1.1.19" evidence="5 13"/>
<evidence type="ECO:0000256" key="11">
    <source>
        <dbReference type="ARBA" id="ARBA00023115"/>
    </source>
</evidence>
<protein>
    <recommendedName>
        <fullName evidence="5 13">Arginine decarboxylase</fullName>
        <ecNumber evidence="5 13">4.1.1.19</ecNumber>
    </recommendedName>
</protein>
<name>A0A1H7PAG3_9GAMM</name>
<dbReference type="AlphaFoldDB" id="A0A1H7PAG3"/>
<comment type="cofactor">
    <cofactor evidence="1 14">
        <name>pyridoxal 5'-phosphate</name>
        <dbReference type="ChEBI" id="CHEBI:597326"/>
    </cofactor>
</comment>
<evidence type="ECO:0000256" key="6">
    <source>
        <dbReference type="ARBA" id="ARBA00022723"/>
    </source>
</evidence>
<dbReference type="Pfam" id="PF17944">
    <property type="entry name" value="Arg_decarbox_C"/>
    <property type="match status" value="1"/>
</dbReference>
<dbReference type="RefSeq" id="WP_085285150.1">
    <property type="nucleotide sequence ID" value="NZ_FOBI01000009.1"/>
</dbReference>
<evidence type="ECO:0000259" key="16">
    <source>
        <dbReference type="Pfam" id="PF02784"/>
    </source>
</evidence>
<dbReference type="GO" id="GO:0008792">
    <property type="term" value="F:arginine decarboxylase activity"/>
    <property type="evidence" value="ECO:0007669"/>
    <property type="project" value="UniProtKB-UniRule"/>
</dbReference>
<dbReference type="NCBIfam" id="TIGR01273">
    <property type="entry name" value="speA"/>
    <property type="match status" value="1"/>
</dbReference>
<evidence type="ECO:0000256" key="8">
    <source>
        <dbReference type="ARBA" id="ARBA00022842"/>
    </source>
</evidence>
<dbReference type="SUPFAM" id="SSF51419">
    <property type="entry name" value="PLP-binding barrel"/>
    <property type="match status" value="1"/>
</dbReference>
<accession>A0A1H7PAG3</accession>
<evidence type="ECO:0000256" key="4">
    <source>
        <dbReference type="ARBA" id="ARBA00008357"/>
    </source>
</evidence>
<dbReference type="Pfam" id="PF02784">
    <property type="entry name" value="Orn_Arg_deC_N"/>
    <property type="match status" value="1"/>
</dbReference>
<dbReference type="Pfam" id="PF17810">
    <property type="entry name" value="Arg_decarb_HB"/>
    <property type="match status" value="1"/>
</dbReference>
<gene>
    <name evidence="19" type="ORF">SAMN05216262_10952</name>
</gene>
<dbReference type="GO" id="GO:0006527">
    <property type="term" value="P:L-arginine catabolic process"/>
    <property type="evidence" value="ECO:0007669"/>
    <property type="project" value="InterPro"/>
</dbReference>
<dbReference type="PROSITE" id="PS00878">
    <property type="entry name" value="ODR_DC_2_1"/>
    <property type="match status" value="1"/>
</dbReference>
<sequence>MKKTADTWSINEAKNIYGISRWGNGYFDIGDSGDIHVIPRHDQPNLKINLAEVVEDIASAGIQFPAVVRFHDILRSQVELLNTTFRQTIAEANYQGQYFGVFPVKVNQMREVIEEIVDAGSSFNYGLEAGSKPELIAALAYNTNKDSLTILNGYKDEEYLRLALLGLKIERNIIIVIEKFSELTTLIALSKELGIKPVIGIRVKMMVKGRGKWEHSSGERAKFGLSMTEILNAISLLKAEDLIDCVKLLHFHIGSQLTDIRAIKEAVQEASLIYCQLIKQAVPLEYVDVGGGLAVDYDGSQSTNDSSCNYNLAEYVADIVYGFGQNCQLAGVPQPHLVSESGRAITAHHSCVITKVIGEIRPGNTDYATEPAQGEHIIVTNIRALADELAAPNKGTNLQEIFNDVEQLKSQAMQAFNLGILSLDELAKVETLYWRILNHIETQLQQSDYIPEELNAISALLSSQYLANFSVFQSAADSWAIDQVLPVMPISRLNEKPTKLCSLVDITCDSDGKIDKFIGDDEVAAHLPLHSLNENQDYFISIFLTGAYQDVMGDMHNLFGRVNEVHIFSDDDDPKDFYIEEVVKGSSIENVLSTMQYTPAIMAQMVKKEIDKQIAAGNLKPREGVNLIDFYDNCLLSYTYLN</sequence>
<evidence type="ECO:0000256" key="9">
    <source>
        <dbReference type="ARBA" id="ARBA00022898"/>
    </source>
</evidence>
<evidence type="ECO:0000256" key="1">
    <source>
        <dbReference type="ARBA" id="ARBA00001933"/>
    </source>
</evidence>
<evidence type="ECO:0000256" key="13">
    <source>
        <dbReference type="NCBIfam" id="TIGR01273"/>
    </source>
</evidence>
<keyword evidence="9 14" id="KW-0663">Pyridoxal phosphate</keyword>
<evidence type="ECO:0000259" key="18">
    <source>
        <dbReference type="Pfam" id="PF17944"/>
    </source>
</evidence>
<dbReference type="NCBIfam" id="NF003763">
    <property type="entry name" value="PRK05354.1"/>
    <property type="match status" value="1"/>
</dbReference>
<dbReference type="SUPFAM" id="SSF50621">
    <property type="entry name" value="Alanine racemase C-terminal domain-like"/>
    <property type="match status" value="1"/>
</dbReference>
<dbReference type="GO" id="GO:0008295">
    <property type="term" value="P:spermidine biosynthetic process"/>
    <property type="evidence" value="ECO:0007669"/>
    <property type="project" value="UniProtKB-UniRule"/>
</dbReference>
<keyword evidence="7" id="KW-0210">Decarboxylase</keyword>
<dbReference type="PANTHER" id="PTHR43295">
    <property type="entry name" value="ARGININE DECARBOXYLASE"/>
    <property type="match status" value="1"/>
</dbReference>
<dbReference type="InterPro" id="IPR029066">
    <property type="entry name" value="PLP-binding_barrel"/>
</dbReference>
<keyword evidence="12" id="KW-0456">Lyase</keyword>
<dbReference type="InterPro" id="IPR002985">
    <property type="entry name" value="Arg_decrbxlase"/>
</dbReference>
<keyword evidence="10" id="KW-0745">Spermidine biosynthesis</keyword>
<evidence type="ECO:0000259" key="17">
    <source>
        <dbReference type="Pfam" id="PF17810"/>
    </source>
</evidence>
<evidence type="ECO:0000313" key="19">
    <source>
        <dbReference type="EMBL" id="SEL32762.1"/>
    </source>
</evidence>
<evidence type="ECO:0000313" key="20">
    <source>
        <dbReference type="Proteomes" id="UP000199297"/>
    </source>
</evidence>
<dbReference type="InterPro" id="IPR022644">
    <property type="entry name" value="De-COase2_N"/>
</dbReference>
<comment type="similarity">
    <text evidence="4">Belongs to the Orn/Lys/Arg decarboxylase class-II family. SpeA subfamily.</text>
</comment>